<dbReference type="GO" id="GO:0003700">
    <property type="term" value="F:DNA-binding transcription factor activity"/>
    <property type="evidence" value="ECO:0007669"/>
    <property type="project" value="InterPro"/>
</dbReference>
<dbReference type="InterPro" id="IPR007526">
    <property type="entry name" value="SWIRM"/>
</dbReference>
<feature type="domain" description="HTH gntR-type" evidence="5">
    <location>
        <begin position="12"/>
        <end position="79"/>
    </location>
</feature>
<dbReference type="InterPro" id="IPR000524">
    <property type="entry name" value="Tscrpt_reg_HTH_GntR"/>
</dbReference>
<evidence type="ECO:0008006" key="7">
    <source>
        <dbReference type="Google" id="ProtNLM"/>
    </source>
</evidence>
<evidence type="ECO:0000256" key="3">
    <source>
        <dbReference type="ARBA" id="ARBA00023163"/>
    </source>
</evidence>
<dbReference type="InterPro" id="IPR011711">
    <property type="entry name" value="GntR_C"/>
</dbReference>
<dbReference type="PROSITE" id="PS50949">
    <property type="entry name" value="HTH_GNTR"/>
    <property type="match status" value="1"/>
</dbReference>
<dbReference type="Pfam" id="PF00392">
    <property type="entry name" value="GntR"/>
    <property type="match status" value="1"/>
</dbReference>
<proteinExistence type="predicted"/>
<reference evidence="6" key="1">
    <citation type="submission" date="2019-08" db="EMBL/GenBank/DDBJ databases">
        <authorList>
            <person name="Kucharzyk K."/>
            <person name="Murdoch R.W."/>
            <person name="Higgins S."/>
            <person name="Loffler F."/>
        </authorList>
    </citation>
    <scope>NUCLEOTIDE SEQUENCE</scope>
</reference>
<dbReference type="InterPro" id="IPR036388">
    <property type="entry name" value="WH-like_DNA-bd_sf"/>
</dbReference>
<sequence>MKNTENLEKNNQTLESKAYLHIKEQIMSYKLKPGEILSEIELTRRLSMSRTPIHQALLHLQREGFVEYLQGLGWRVYSLSLKDIMEIFDVKIVVERIIMNEVALREASSKDQIRKCIEKMRNAAKKRDLDEWIKLDHELHDQILVLASNSRAISIINQLNEQLYRFHSRYPPLDLAQRQHDHDIIVDCILNGDAEGAKKNNSESLIKLRDEMEYVLHKIIFPLTDYIV</sequence>
<evidence type="ECO:0000256" key="1">
    <source>
        <dbReference type="ARBA" id="ARBA00023015"/>
    </source>
</evidence>
<dbReference type="SMART" id="SM00895">
    <property type="entry name" value="FCD"/>
    <property type="match status" value="1"/>
</dbReference>
<dbReference type="CDD" id="cd07377">
    <property type="entry name" value="WHTH_GntR"/>
    <property type="match status" value="1"/>
</dbReference>
<dbReference type="PANTHER" id="PTHR43537">
    <property type="entry name" value="TRANSCRIPTIONAL REGULATOR, GNTR FAMILY"/>
    <property type="match status" value="1"/>
</dbReference>
<keyword evidence="1" id="KW-0805">Transcription regulation</keyword>
<dbReference type="InterPro" id="IPR008920">
    <property type="entry name" value="TF_FadR/GntR_C"/>
</dbReference>
<dbReference type="InterPro" id="IPR036390">
    <property type="entry name" value="WH_DNA-bd_sf"/>
</dbReference>
<name>A0A644TUX1_9ZZZZ</name>
<gene>
    <name evidence="6" type="ORF">SDC9_16560</name>
</gene>
<dbReference type="PROSITE" id="PS50934">
    <property type="entry name" value="SWIRM"/>
    <property type="match status" value="1"/>
</dbReference>
<dbReference type="Pfam" id="PF07729">
    <property type="entry name" value="FCD"/>
    <property type="match status" value="1"/>
</dbReference>
<evidence type="ECO:0000313" key="6">
    <source>
        <dbReference type="EMBL" id="MPL70798.1"/>
    </source>
</evidence>
<organism evidence="6">
    <name type="scientific">bioreactor metagenome</name>
    <dbReference type="NCBI Taxonomy" id="1076179"/>
    <lineage>
        <taxon>unclassified sequences</taxon>
        <taxon>metagenomes</taxon>
        <taxon>ecological metagenomes</taxon>
    </lineage>
</organism>
<feature type="domain" description="SWIRM" evidence="4">
    <location>
        <begin position="1"/>
        <end position="77"/>
    </location>
</feature>
<dbReference type="Gene3D" id="1.10.10.10">
    <property type="entry name" value="Winged helix-like DNA-binding domain superfamily/Winged helix DNA-binding domain"/>
    <property type="match status" value="1"/>
</dbReference>
<keyword evidence="2" id="KW-0238">DNA-binding</keyword>
<protein>
    <recommendedName>
        <fullName evidence="7">HTH gntR-type domain-containing protein</fullName>
    </recommendedName>
</protein>
<dbReference type="SMART" id="SM00345">
    <property type="entry name" value="HTH_GNTR"/>
    <property type="match status" value="1"/>
</dbReference>
<dbReference type="EMBL" id="VSSQ01000055">
    <property type="protein sequence ID" value="MPL70798.1"/>
    <property type="molecule type" value="Genomic_DNA"/>
</dbReference>
<dbReference type="SUPFAM" id="SSF48008">
    <property type="entry name" value="GntR ligand-binding domain-like"/>
    <property type="match status" value="1"/>
</dbReference>
<dbReference type="SUPFAM" id="SSF46785">
    <property type="entry name" value="Winged helix' DNA-binding domain"/>
    <property type="match status" value="1"/>
</dbReference>
<dbReference type="Gene3D" id="1.20.120.530">
    <property type="entry name" value="GntR ligand-binding domain-like"/>
    <property type="match status" value="1"/>
</dbReference>
<evidence type="ECO:0000259" key="4">
    <source>
        <dbReference type="PROSITE" id="PS50934"/>
    </source>
</evidence>
<evidence type="ECO:0000256" key="2">
    <source>
        <dbReference type="ARBA" id="ARBA00023125"/>
    </source>
</evidence>
<dbReference type="PANTHER" id="PTHR43537:SF45">
    <property type="entry name" value="GNTR FAMILY REGULATORY PROTEIN"/>
    <property type="match status" value="1"/>
</dbReference>
<accession>A0A644TUX1</accession>
<evidence type="ECO:0000259" key="5">
    <source>
        <dbReference type="PROSITE" id="PS50949"/>
    </source>
</evidence>
<keyword evidence="3" id="KW-0804">Transcription</keyword>
<comment type="caution">
    <text evidence="6">The sequence shown here is derived from an EMBL/GenBank/DDBJ whole genome shotgun (WGS) entry which is preliminary data.</text>
</comment>
<dbReference type="GO" id="GO:0003677">
    <property type="term" value="F:DNA binding"/>
    <property type="evidence" value="ECO:0007669"/>
    <property type="project" value="UniProtKB-KW"/>
</dbReference>
<dbReference type="AlphaFoldDB" id="A0A644TUX1"/>